<gene>
    <name evidence="1" type="ORF">CPAG_06461</name>
</gene>
<reference evidence="1 2" key="1">
    <citation type="submission" date="2007-06" db="EMBL/GenBank/DDBJ databases">
        <title>The Genome Sequence of Coccidioides posadasii RMSCC_3488.</title>
        <authorList>
            <consortium name="Coccidioides Genome Resources Consortium"/>
            <consortium name="The Broad Institute Genome Sequencing Platform"/>
            <person name="Henn M.R."/>
            <person name="Sykes S."/>
            <person name="Young S."/>
            <person name="Jaffe D."/>
            <person name="Berlin A."/>
            <person name="Alvarez P."/>
            <person name="Butler J."/>
            <person name="Gnerre S."/>
            <person name="Grabherr M."/>
            <person name="Mauceli E."/>
            <person name="Brockman W."/>
            <person name="Kodira C."/>
            <person name="Alvarado L."/>
            <person name="Zeng Q."/>
            <person name="Crawford M."/>
            <person name="Antoine C."/>
            <person name="Devon K."/>
            <person name="Galgiani J."/>
            <person name="Orsborn K."/>
            <person name="Lewis M.L."/>
            <person name="Nusbaum C."/>
            <person name="Galagan J."/>
            <person name="Birren B."/>
        </authorList>
    </citation>
    <scope>NUCLEOTIDE SEQUENCE [LARGE SCALE GENOMIC DNA]</scope>
    <source>
        <strain evidence="1 2">RMSCC 3488</strain>
    </source>
</reference>
<reference evidence="2" key="3">
    <citation type="journal article" date="2010" name="Genome Res.">
        <title>Population genomic sequencing of Coccidioides fungi reveals recent hybridization and transposon control.</title>
        <authorList>
            <person name="Neafsey D.E."/>
            <person name="Barker B.M."/>
            <person name="Sharpton T.J."/>
            <person name="Stajich J.E."/>
            <person name="Park D.J."/>
            <person name="Whiston E."/>
            <person name="Hung C.-Y."/>
            <person name="McMahan C."/>
            <person name="White J."/>
            <person name="Sykes S."/>
            <person name="Heiman D."/>
            <person name="Young S."/>
            <person name="Zeng Q."/>
            <person name="Abouelleil A."/>
            <person name="Aftuck L."/>
            <person name="Bessette D."/>
            <person name="Brown A."/>
            <person name="FitzGerald M."/>
            <person name="Lui A."/>
            <person name="Macdonald J.P."/>
            <person name="Priest M."/>
            <person name="Orbach M.J."/>
            <person name="Galgiani J.N."/>
            <person name="Kirkland T.N."/>
            <person name="Cole G.T."/>
            <person name="Birren B.W."/>
            <person name="Henn M.R."/>
            <person name="Taylor J.W."/>
            <person name="Rounsley S.D."/>
        </authorList>
    </citation>
    <scope>NUCLEOTIDE SEQUENCE [LARGE SCALE GENOMIC DNA]</scope>
    <source>
        <strain evidence="2">RMSCC 3488</strain>
    </source>
</reference>
<proteinExistence type="predicted"/>
<dbReference type="Proteomes" id="UP000054567">
    <property type="component" value="Unassembled WGS sequence"/>
</dbReference>
<organism evidence="1 2">
    <name type="scientific">Coccidioides posadasii RMSCC 3488</name>
    <dbReference type="NCBI Taxonomy" id="454284"/>
    <lineage>
        <taxon>Eukaryota</taxon>
        <taxon>Fungi</taxon>
        <taxon>Dikarya</taxon>
        <taxon>Ascomycota</taxon>
        <taxon>Pezizomycotina</taxon>
        <taxon>Eurotiomycetes</taxon>
        <taxon>Eurotiomycetidae</taxon>
        <taxon>Onygenales</taxon>
        <taxon>Onygenaceae</taxon>
        <taxon>Coccidioides</taxon>
    </lineage>
</organism>
<evidence type="ECO:0000313" key="2">
    <source>
        <dbReference type="Proteomes" id="UP000054567"/>
    </source>
</evidence>
<dbReference type="AlphaFoldDB" id="A0A0J6FMP1"/>
<sequence length="127" mass="13851">MLTYSITNRARETWGITNNIQAGVTDLEEDCKRPIVGRSICESPELAALSQEQHVNSARLSCPGSAQRHKQGKGMLRYGSIWYDKDGAAASSLRAGSTLAMPGEVAFTTRQLLTFFQFGMDDSTCAT</sequence>
<reference evidence="2" key="2">
    <citation type="journal article" date="2009" name="Genome Res.">
        <title>Comparative genomic analyses of the human fungal pathogens Coccidioides and their relatives.</title>
        <authorList>
            <person name="Sharpton T.J."/>
            <person name="Stajich J.E."/>
            <person name="Rounsley S.D."/>
            <person name="Gardner M.J."/>
            <person name="Wortman J.R."/>
            <person name="Jordar V.S."/>
            <person name="Maiti R."/>
            <person name="Kodira C.D."/>
            <person name="Neafsey D.E."/>
            <person name="Zeng Q."/>
            <person name="Hung C.-Y."/>
            <person name="McMahan C."/>
            <person name="Muszewska A."/>
            <person name="Grynberg M."/>
            <person name="Mandel M.A."/>
            <person name="Kellner E.M."/>
            <person name="Barker B.M."/>
            <person name="Galgiani J.N."/>
            <person name="Orbach M.J."/>
            <person name="Kirkland T.N."/>
            <person name="Cole G.T."/>
            <person name="Henn M.R."/>
            <person name="Birren B.W."/>
            <person name="Taylor J.W."/>
        </authorList>
    </citation>
    <scope>NUCLEOTIDE SEQUENCE [LARGE SCALE GENOMIC DNA]</scope>
    <source>
        <strain evidence="2">RMSCC 3488</strain>
    </source>
</reference>
<evidence type="ECO:0000313" key="1">
    <source>
        <dbReference type="EMBL" id="KMM70149.1"/>
    </source>
</evidence>
<protein>
    <submittedName>
        <fullName evidence="1">Uncharacterized protein</fullName>
    </submittedName>
</protein>
<dbReference type="VEuPathDB" id="FungiDB:CPAG_06461"/>
<accession>A0A0J6FMP1</accession>
<name>A0A0J6FMP1_COCPO</name>
<dbReference type="EMBL" id="DS268112">
    <property type="protein sequence ID" value="KMM70149.1"/>
    <property type="molecule type" value="Genomic_DNA"/>
</dbReference>